<feature type="transmembrane region" description="Helical" evidence="1">
    <location>
        <begin position="12"/>
        <end position="31"/>
    </location>
</feature>
<gene>
    <name evidence="2" type="ORF">AAGS29_19055</name>
</gene>
<reference evidence="2 3" key="1">
    <citation type="submission" date="2024-04" db="EMBL/GenBank/DDBJ databases">
        <title>Novel Shewanella species isolated from Baltic Sea sediments.</title>
        <authorList>
            <person name="Martin-Rodriguez A.J."/>
            <person name="Fernandez-Juarez V."/>
            <person name="Valeriano V.D."/>
            <person name="Mihindukulasooriya I."/>
            <person name="Ceresnova L."/>
            <person name="Joffre E."/>
            <person name="Jensie-Markopoulos S."/>
            <person name="Moore E.R.B."/>
            <person name="Sjoling A."/>
        </authorList>
    </citation>
    <scope>NUCLEOTIDE SEQUENCE [LARGE SCALE GENOMIC DNA]</scope>
    <source>
        <strain evidence="2 3">VAX-SP0-0CM-1</strain>
    </source>
</reference>
<proteinExistence type="predicted"/>
<keyword evidence="1" id="KW-1133">Transmembrane helix</keyword>
<evidence type="ECO:0000313" key="2">
    <source>
        <dbReference type="EMBL" id="MEM6250698.1"/>
    </source>
</evidence>
<keyword evidence="1" id="KW-0812">Transmembrane</keyword>
<dbReference type="Proteomes" id="UP001489333">
    <property type="component" value="Unassembled WGS sequence"/>
</dbReference>
<dbReference type="EMBL" id="JBCHKU010000034">
    <property type="protein sequence ID" value="MEM6250698.1"/>
    <property type="molecule type" value="Genomic_DNA"/>
</dbReference>
<accession>A0ABU9UWR4</accession>
<evidence type="ECO:0000313" key="3">
    <source>
        <dbReference type="Proteomes" id="UP001489333"/>
    </source>
</evidence>
<sequence length="168" mass="18556">MLTFQRGSASLGIALSISATLGAIVFVLMLANPLAAYRDAIAIKSTLSLIETQANLSYRKKVMLSRCVTDNAPMTIQRLINEKRIPTDVNSGLHTFETRFTSININGWTRPNYLEIRVTFADSAALEAIASHLNPTIYQPLTLVFLTPIQIDVTDNLSHFDKKTGCLQ</sequence>
<dbReference type="RefSeq" id="WP_342902415.1">
    <property type="nucleotide sequence ID" value="NZ_JBCHKU010000034.1"/>
</dbReference>
<name>A0ABU9UWR4_9GAMM</name>
<keyword evidence="3" id="KW-1185">Reference proteome</keyword>
<evidence type="ECO:0000256" key="1">
    <source>
        <dbReference type="SAM" id="Phobius"/>
    </source>
</evidence>
<comment type="caution">
    <text evidence="2">The sequence shown here is derived from an EMBL/GenBank/DDBJ whole genome shotgun (WGS) entry which is preliminary data.</text>
</comment>
<keyword evidence="1" id="KW-0472">Membrane</keyword>
<protein>
    <submittedName>
        <fullName evidence="2">Uncharacterized protein</fullName>
    </submittedName>
</protein>
<organism evidence="2 3">
    <name type="scientific">Shewanella vaxholmensis</name>
    <dbReference type="NCBI Taxonomy" id="3063535"/>
    <lineage>
        <taxon>Bacteria</taxon>
        <taxon>Pseudomonadati</taxon>
        <taxon>Pseudomonadota</taxon>
        <taxon>Gammaproteobacteria</taxon>
        <taxon>Alteromonadales</taxon>
        <taxon>Shewanellaceae</taxon>
        <taxon>Shewanella</taxon>
    </lineage>
</organism>